<evidence type="ECO:0000256" key="1">
    <source>
        <dbReference type="ARBA" id="ARBA00004305"/>
    </source>
</evidence>
<evidence type="ECO:0000313" key="10">
    <source>
        <dbReference type="RefSeq" id="XP_015511965.1"/>
    </source>
</evidence>
<comment type="domain">
    <text evidence="7">Consists of three domains, a large central CORE domain and two small peripheral domains, NMPbind and LID, which undergo movements during catalysis. The LID domain closes over the site of phosphoryl transfer upon GTP binding. Assembling and dissambling the active center during each catalytic cycle provides an effective means to prevent GTP hydrolysis.</text>
</comment>
<dbReference type="InParanoid" id="A0A6J0BAK0"/>
<comment type="catalytic activity">
    <reaction evidence="7">
        <text>a ribonucleoside 5'-triphosphate + AMP = a ribonucleoside 5'-diphosphate + ADP</text>
        <dbReference type="Rhea" id="RHEA:13749"/>
        <dbReference type="ChEBI" id="CHEBI:57930"/>
        <dbReference type="ChEBI" id="CHEBI:61557"/>
        <dbReference type="ChEBI" id="CHEBI:456215"/>
        <dbReference type="ChEBI" id="CHEBI:456216"/>
        <dbReference type="EC" id="2.7.4.10"/>
    </reaction>
</comment>
<feature type="binding site" evidence="7">
    <location>
        <position position="208"/>
    </location>
    <ligand>
        <name>GTP</name>
        <dbReference type="ChEBI" id="CHEBI:37565"/>
    </ligand>
</feature>
<keyword evidence="4 7" id="KW-0418">Kinase</keyword>
<dbReference type="CTD" id="50808"/>
<dbReference type="GeneID" id="107218565"/>
<comment type="function">
    <text evidence="7">Involved in maintaining the homeostasis of cellular nucleotides by catalyzing the interconversion of nucleoside phosphates. Has GTP:AMP phosphotransferase and ITP:AMP phosphotransferase activities.</text>
</comment>
<proteinExistence type="inferred from homology"/>
<dbReference type="EC" id="2.7.4.10" evidence="7"/>
<dbReference type="KEGG" id="nlo:107218565"/>
<feature type="region of interest" description="NMPbind" evidence="7">
    <location>
        <begin position="44"/>
        <end position="73"/>
    </location>
</feature>
<dbReference type="HAMAP" id="MF_00235">
    <property type="entry name" value="Adenylate_kinase_Adk"/>
    <property type="match status" value="1"/>
</dbReference>
<dbReference type="InterPro" id="IPR027417">
    <property type="entry name" value="P-loop_NTPase"/>
</dbReference>
<sequence length="224" mass="25078">MTSATTARRAIGAAFRAVILGAPASGKGTVSSRIVKSFDVTHVSSGDILRRHIMQKTELGLEVSKYLSKGDLVPDETMIVLIGKEVESLDKKNWLLDGFPRTVAQAERLQQLYPVNIVINLVVPHDVILKRVEGRWVHLPSGRVYNIGFNEPKVSGKDDVTGEPLVQRPDDKREVVERRLNDYAKNTEPVIEYYRKTGILSDFHGSTTDEMWPSIKDYVAKFTS</sequence>
<evidence type="ECO:0000256" key="5">
    <source>
        <dbReference type="ARBA" id="ARBA00023128"/>
    </source>
</evidence>
<dbReference type="GO" id="GO:0005525">
    <property type="term" value="F:GTP binding"/>
    <property type="evidence" value="ECO:0007669"/>
    <property type="project" value="UniProtKB-KW"/>
</dbReference>
<evidence type="ECO:0000259" key="8">
    <source>
        <dbReference type="Pfam" id="PF05191"/>
    </source>
</evidence>
<dbReference type="PANTHER" id="PTHR23359">
    <property type="entry name" value="NUCLEOTIDE KINASE"/>
    <property type="match status" value="1"/>
</dbReference>
<dbReference type="GO" id="GO:0005524">
    <property type="term" value="F:ATP binding"/>
    <property type="evidence" value="ECO:0007669"/>
    <property type="project" value="InterPro"/>
</dbReference>
<accession>A0A6J0BAK0</accession>
<dbReference type="GO" id="GO:0046041">
    <property type="term" value="P:ITP metabolic process"/>
    <property type="evidence" value="ECO:0007669"/>
    <property type="project" value="UniProtKB-UniRule"/>
</dbReference>
<feature type="binding site" evidence="7">
    <location>
        <position position="168"/>
    </location>
    <ligand>
        <name>AMP</name>
        <dbReference type="ChEBI" id="CHEBI:456215"/>
    </ligand>
</feature>
<feature type="binding site" evidence="7">
    <location>
        <position position="135"/>
    </location>
    <ligand>
        <name>GTP</name>
        <dbReference type="ChEBI" id="CHEBI:37565"/>
    </ligand>
</feature>
<organism evidence="10">
    <name type="scientific">Neodiprion lecontei</name>
    <name type="common">Redheaded pine sawfly</name>
    <dbReference type="NCBI Taxonomy" id="441921"/>
    <lineage>
        <taxon>Eukaryota</taxon>
        <taxon>Metazoa</taxon>
        <taxon>Ecdysozoa</taxon>
        <taxon>Arthropoda</taxon>
        <taxon>Hexapoda</taxon>
        <taxon>Insecta</taxon>
        <taxon>Pterygota</taxon>
        <taxon>Neoptera</taxon>
        <taxon>Endopterygota</taxon>
        <taxon>Hymenoptera</taxon>
        <taxon>Tenthredinoidea</taxon>
        <taxon>Diprionidae</taxon>
        <taxon>Diprioninae</taxon>
        <taxon>Neodiprion</taxon>
    </lineage>
</organism>
<evidence type="ECO:0000256" key="7">
    <source>
        <dbReference type="HAMAP-Rule" id="MF_03169"/>
    </source>
</evidence>
<dbReference type="Proteomes" id="UP000829291">
    <property type="component" value="Chromosome 5"/>
</dbReference>
<dbReference type="GO" id="GO:0046899">
    <property type="term" value="F:nucleoside triphosphate adenylate kinase activity"/>
    <property type="evidence" value="ECO:0007669"/>
    <property type="project" value="UniProtKB-UniRule"/>
</dbReference>
<dbReference type="RefSeq" id="XP_015511965.1">
    <property type="nucleotide sequence ID" value="XM_015656479.2"/>
</dbReference>
<dbReference type="GO" id="GO:0046033">
    <property type="term" value="P:AMP metabolic process"/>
    <property type="evidence" value="ECO:0007669"/>
    <property type="project" value="UniProtKB-UniRule"/>
</dbReference>
<dbReference type="FunCoup" id="A0A6J0BAK0">
    <property type="interactions" value="896"/>
</dbReference>
<keyword evidence="5 7" id="KW-0496">Mitochondrion</keyword>
<dbReference type="AlphaFoldDB" id="A0A6J0BAK0"/>
<dbReference type="NCBIfam" id="TIGR01351">
    <property type="entry name" value="adk"/>
    <property type="match status" value="1"/>
</dbReference>
<evidence type="ECO:0000313" key="9">
    <source>
        <dbReference type="Proteomes" id="UP000829291"/>
    </source>
</evidence>
<comment type="subcellular location">
    <subcellularLocation>
        <location evidence="1 7">Mitochondrion matrix</location>
    </subcellularLocation>
</comment>
<dbReference type="InterPro" id="IPR007862">
    <property type="entry name" value="Adenylate_kinase_lid-dom"/>
</dbReference>
<evidence type="ECO:0000256" key="2">
    <source>
        <dbReference type="ARBA" id="ARBA00022679"/>
    </source>
</evidence>
<dbReference type="HAMAP" id="MF_03169">
    <property type="entry name" value="Adenylate_kinase_AK3"/>
    <property type="match status" value="1"/>
</dbReference>
<comment type="similarity">
    <text evidence="7">Belongs to the adenylate kinase family. AK3 subfamily.</text>
</comment>
<feature type="binding site" evidence="7">
    <location>
        <position position="105"/>
    </location>
    <ligand>
        <name>AMP</name>
        <dbReference type="ChEBI" id="CHEBI:456215"/>
    </ligand>
</feature>
<feature type="binding site" evidence="7">
    <location>
        <position position="45"/>
    </location>
    <ligand>
        <name>AMP</name>
        <dbReference type="ChEBI" id="CHEBI:456215"/>
    </ligand>
</feature>
<name>A0A6J0BAK0_NEOLC</name>
<dbReference type="PROSITE" id="PS00113">
    <property type="entry name" value="ADENYLATE_KINASE"/>
    <property type="match status" value="1"/>
</dbReference>
<evidence type="ECO:0000256" key="3">
    <source>
        <dbReference type="ARBA" id="ARBA00022741"/>
    </source>
</evidence>
<dbReference type="GO" id="GO:0005759">
    <property type="term" value="C:mitochondrial matrix"/>
    <property type="evidence" value="ECO:0007669"/>
    <property type="project" value="UniProtKB-SubCell"/>
</dbReference>
<dbReference type="GO" id="GO:0004017">
    <property type="term" value="F:AMP kinase activity"/>
    <property type="evidence" value="ECO:0007669"/>
    <property type="project" value="InterPro"/>
</dbReference>
<feature type="binding site" evidence="7">
    <location>
        <begin position="71"/>
        <end position="73"/>
    </location>
    <ligand>
        <name>AMP</name>
        <dbReference type="ChEBI" id="CHEBI:456215"/>
    </ligand>
</feature>
<keyword evidence="3 7" id="KW-0547">Nucleotide-binding</keyword>
<feature type="binding site" evidence="7">
    <location>
        <begin position="144"/>
        <end position="145"/>
    </location>
    <ligand>
        <name>GTP</name>
        <dbReference type="ChEBI" id="CHEBI:37565"/>
    </ligand>
</feature>
<dbReference type="InterPro" id="IPR033690">
    <property type="entry name" value="Adenylat_kinase_CS"/>
</dbReference>
<keyword evidence="6 7" id="KW-0342">GTP-binding</keyword>
<reference evidence="10" key="1">
    <citation type="submission" date="2025-08" db="UniProtKB">
        <authorList>
            <consortium name="RefSeq"/>
        </authorList>
    </citation>
    <scope>IDENTIFICATION</scope>
    <source>
        <tissue evidence="10">Thorax and Abdomen</tissue>
    </source>
</reference>
<dbReference type="FunFam" id="3.40.50.300:FF:000106">
    <property type="entry name" value="Adenylate kinase mitochondrial"/>
    <property type="match status" value="1"/>
</dbReference>
<comment type="subunit">
    <text evidence="7">Monomer.</text>
</comment>
<gene>
    <name evidence="10" type="primary">LOC107218565</name>
    <name evidence="7" type="synonym">Adk3</name>
</gene>
<dbReference type="Pfam" id="PF05191">
    <property type="entry name" value="ADK_lid"/>
    <property type="match status" value="1"/>
</dbReference>
<feature type="binding site" evidence="7">
    <location>
        <position position="179"/>
    </location>
    <ligand>
        <name>AMP</name>
        <dbReference type="ChEBI" id="CHEBI:456215"/>
    </ligand>
</feature>
<feature type="binding site" evidence="7">
    <location>
        <position position="50"/>
    </location>
    <ligand>
        <name>AMP</name>
        <dbReference type="ChEBI" id="CHEBI:456215"/>
    </ligand>
</feature>
<keyword evidence="9" id="KW-1185">Reference proteome</keyword>
<dbReference type="InterPro" id="IPR006259">
    <property type="entry name" value="Adenyl_kin_sub"/>
</dbReference>
<dbReference type="SUPFAM" id="SSF52540">
    <property type="entry name" value="P-loop containing nucleoside triphosphate hydrolases"/>
    <property type="match status" value="1"/>
</dbReference>
<dbReference type="CDD" id="cd01428">
    <property type="entry name" value="ADK"/>
    <property type="match status" value="1"/>
</dbReference>
<evidence type="ECO:0000256" key="6">
    <source>
        <dbReference type="ARBA" id="ARBA00023134"/>
    </source>
</evidence>
<feature type="domain" description="Adenylate kinase active site lid" evidence="8">
    <location>
        <begin position="135"/>
        <end position="170"/>
    </location>
</feature>
<evidence type="ECO:0000256" key="4">
    <source>
        <dbReference type="ARBA" id="ARBA00022777"/>
    </source>
</evidence>
<keyword evidence="2 7" id="KW-0808">Transferase</keyword>
<feature type="region of interest" description="LID" evidence="7">
    <location>
        <begin position="134"/>
        <end position="171"/>
    </location>
</feature>
<dbReference type="PRINTS" id="PR00094">
    <property type="entry name" value="ADENYLTKNASE"/>
</dbReference>
<protein>
    <recommendedName>
        <fullName evidence="7">GTP:AMP phosphotransferase, mitochondrial</fullName>
        <ecNumber evidence="7">2.7.4.10</ecNumber>
    </recommendedName>
    <alternativeName>
        <fullName evidence="7">Adenylate kinase 3</fullName>
        <shortName evidence="7">AK 3</shortName>
    </alternativeName>
</protein>
<dbReference type="OrthoDB" id="439792at2759"/>
<feature type="binding site" evidence="7">
    <location>
        <begin position="98"/>
        <end position="101"/>
    </location>
    <ligand>
        <name>AMP</name>
        <dbReference type="ChEBI" id="CHEBI:456215"/>
    </ligand>
</feature>
<dbReference type="GO" id="GO:0046039">
    <property type="term" value="P:GTP metabolic process"/>
    <property type="evidence" value="ECO:0007669"/>
    <property type="project" value="UniProtKB-UniRule"/>
</dbReference>
<dbReference type="Pfam" id="PF00406">
    <property type="entry name" value="ADK"/>
    <property type="match status" value="1"/>
</dbReference>
<comment type="caution">
    <text evidence="7">Lacks conserved residue(s) required for the propagation of feature annotation.</text>
</comment>
<dbReference type="InterPro" id="IPR000850">
    <property type="entry name" value="Adenylat/UMP-CMP_kin"/>
</dbReference>
<dbReference type="InterPro" id="IPR028586">
    <property type="entry name" value="AK3/Ak4_mitochondrial"/>
</dbReference>
<dbReference type="Gene3D" id="3.40.50.300">
    <property type="entry name" value="P-loop containing nucleotide triphosphate hydrolases"/>
    <property type="match status" value="1"/>
</dbReference>
<dbReference type="GO" id="GO:0006172">
    <property type="term" value="P:ADP biosynthetic process"/>
    <property type="evidence" value="ECO:0007669"/>
    <property type="project" value="UniProtKB-UniRule"/>
</dbReference>